<feature type="domain" description="Cytochrome c" evidence="6">
    <location>
        <begin position="135"/>
        <end position="233"/>
    </location>
</feature>
<keyword evidence="1 4" id="KW-0349">Heme</keyword>
<comment type="caution">
    <text evidence="7">The sequence shown here is derived from an EMBL/GenBank/DDBJ whole genome shotgun (WGS) entry which is preliminary data.</text>
</comment>
<evidence type="ECO:0000256" key="3">
    <source>
        <dbReference type="ARBA" id="ARBA00023004"/>
    </source>
</evidence>
<evidence type="ECO:0000259" key="6">
    <source>
        <dbReference type="PROSITE" id="PS51007"/>
    </source>
</evidence>
<dbReference type="InterPro" id="IPR036909">
    <property type="entry name" value="Cyt_c-like_dom_sf"/>
</dbReference>
<evidence type="ECO:0000313" key="8">
    <source>
        <dbReference type="Proteomes" id="UP000245680"/>
    </source>
</evidence>
<keyword evidence="2 4" id="KW-0479">Metal-binding</keyword>
<dbReference type="PROSITE" id="PS51007">
    <property type="entry name" value="CYTC"/>
    <property type="match status" value="1"/>
</dbReference>
<gene>
    <name evidence="7" type="ORF">DKT77_01515</name>
</gene>
<dbReference type="GO" id="GO:0009055">
    <property type="term" value="F:electron transfer activity"/>
    <property type="evidence" value="ECO:0007669"/>
    <property type="project" value="InterPro"/>
</dbReference>
<keyword evidence="5" id="KW-0732">Signal</keyword>
<evidence type="ECO:0000256" key="4">
    <source>
        <dbReference type="PROSITE-ProRule" id="PRU00433"/>
    </source>
</evidence>
<proteinExistence type="predicted"/>
<evidence type="ECO:0000256" key="1">
    <source>
        <dbReference type="ARBA" id="ARBA00022617"/>
    </source>
</evidence>
<reference evidence="7 8" key="1">
    <citation type="submission" date="2018-05" db="EMBL/GenBank/DDBJ databases">
        <title>Rhodobacteraceae gen. nov., sp. nov. isolated from sea water.</title>
        <authorList>
            <person name="Ren Y."/>
        </authorList>
    </citation>
    <scope>NUCLEOTIDE SEQUENCE [LARGE SCALE GENOMIC DNA]</scope>
    <source>
        <strain evidence="7 8">TG-679</strain>
    </source>
</reference>
<organism evidence="7 8">
    <name type="scientific">Meridianimarinicoccus roseus</name>
    <dbReference type="NCBI Taxonomy" id="2072018"/>
    <lineage>
        <taxon>Bacteria</taxon>
        <taxon>Pseudomonadati</taxon>
        <taxon>Pseudomonadota</taxon>
        <taxon>Alphaproteobacteria</taxon>
        <taxon>Rhodobacterales</taxon>
        <taxon>Paracoccaceae</taxon>
        <taxon>Meridianimarinicoccus</taxon>
    </lineage>
</organism>
<sequence length="244" mass="25944">MRRILLVCALLLPAFPAAAQDNPVTLAVPSAIADSGLWQFILPRFTLKTRVRVTLAPDGALVLAEDAPGVPALAAGDTVLRLGPADSEAAQRFADWLTSEVGRNTIDSYTEAAGEPAFAAPDAAAEVRRTIAYEGDAAAGSDLSLVHCGRCHVIDDRNRMNGLGSTPSFGVLRAMPDWARRFEGFFALNPHGAFTQIEGITPPFPIDRPSPIAPVAMTLDDLDAILAFVQRMPPADLGAPIRHQ</sequence>
<dbReference type="GO" id="GO:0046872">
    <property type="term" value="F:metal ion binding"/>
    <property type="evidence" value="ECO:0007669"/>
    <property type="project" value="UniProtKB-KW"/>
</dbReference>
<evidence type="ECO:0000256" key="2">
    <source>
        <dbReference type="ARBA" id="ARBA00022723"/>
    </source>
</evidence>
<dbReference type="SUPFAM" id="SSF46626">
    <property type="entry name" value="Cytochrome c"/>
    <property type="match status" value="1"/>
</dbReference>
<keyword evidence="8" id="KW-1185">Reference proteome</keyword>
<accession>A0A2V2LSM9</accession>
<feature type="chain" id="PRO_5016048782" description="Cytochrome c domain-containing protein" evidence="5">
    <location>
        <begin position="20"/>
        <end position="244"/>
    </location>
</feature>
<dbReference type="EMBL" id="QGKU01000004">
    <property type="protein sequence ID" value="PWR04443.1"/>
    <property type="molecule type" value="Genomic_DNA"/>
</dbReference>
<evidence type="ECO:0000256" key="5">
    <source>
        <dbReference type="SAM" id="SignalP"/>
    </source>
</evidence>
<evidence type="ECO:0000313" key="7">
    <source>
        <dbReference type="EMBL" id="PWR04443.1"/>
    </source>
</evidence>
<dbReference type="InterPro" id="IPR009056">
    <property type="entry name" value="Cyt_c-like_dom"/>
</dbReference>
<dbReference type="AlphaFoldDB" id="A0A2V2LSM9"/>
<dbReference type="Proteomes" id="UP000245680">
    <property type="component" value="Unassembled WGS sequence"/>
</dbReference>
<dbReference type="GO" id="GO:0020037">
    <property type="term" value="F:heme binding"/>
    <property type="evidence" value="ECO:0007669"/>
    <property type="project" value="InterPro"/>
</dbReference>
<name>A0A2V2LSM9_9RHOB</name>
<dbReference type="OrthoDB" id="7365807at2"/>
<protein>
    <recommendedName>
        <fullName evidence="6">Cytochrome c domain-containing protein</fullName>
    </recommendedName>
</protein>
<feature type="signal peptide" evidence="5">
    <location>
        <begin position="1"/>
        <end position="19"/>
    </location>
</feature>
<keyword evidence="3 4" id="KW-0408">Iron</keyword>